<reference evidence="9" key="1">
    <citation type="submission" date="2023-06" db="EMBL/GenBank/DDBJ databases">
        <title>Identification and characterization of horizontal gene transfer across gut microbiota members of farm animals based on homology search.</title>
        <authorList>
            <person name="Zeman M."/>
            <person name="Kubasova T."/>
            <person name="Jahodarova E."/>
            <person name="Nykrynova M."/>
            <person name="Rychlik I."/>
        </authorList>
    </citation>
    <scope>NUCLEOTIDE SEQUENCE [LARGE SCALE GENOMIC DNA]</scope>
    <source>
        <strain evidence="9">ET81</strain>
    </source>
</reference>
<dbReference type="PROSITE" id="PS00139">
    <property type="entry name" value="THIOL_PROTEASE_CYS"/>
    <property type="match status" value="1"/>
</dbReference>
<evidence type="ECO:0000313" key="8">
    <source>
        <dbReference type="EMBL" id="MDM8077861.1"/>
    </source>
</evidence>
<proteinExistence type="inferred from homology"/>
<feature type="active site" evidence="5">
    <location>
        <position position="452"/>
    </location>
</feature>
<dbReference type="PANTHER" id="PTHR10183">
    <property type="entry name" value="CALPAIN"/>
    <property type="match status" value="1"/>
</dbReference>
<evidence type="ECO:0000256" key="2">
    <source>
        <dbReference type="ARBA" id="ARBA00022670"/>
    </source>
</evidence>
<feature type="region of interest" description="Disordered" evidence="6">
    <location>
        <begin position="393"/>
        <end position="447"/>
    </location>
</feature>
<keyword evidence="3 5" id="KW-0378">Hydrolase</keyword>
<feature type="active site" evidence="5">
    <location>
        <position position="283"/>
    </location>
</feature>
<evidence type="ECO:0000256" key="5">
    <source>
        <dbReference type="PROSITE-ProRule" id="PRU00239"/>
    </source>
</evidence>
<dbReference type="Proteomes" id="UP001529257">
    <property type="component" value="Unassembled WGS sequence"/>
</dbReference>
<sequence length="505" mass="55748">MFHIQPLRITHLRRTLNVCSSNLGSDQTGITTVEHAGAYLVAAAIVSAILTVSFTPLADNFLCTIESAISNSPTASCRSDVKPVSVGRPSNGSGSDASNTNSRAQNRSEQADSQHSKSNTTPAKSNENVDQAKVNNSLKQIREGINGGWYGVSTGDLEKIERAFNGLNGAEVDSVIKNMSDDELKRWVKLLERPWFFGWSGWDVQHRQQMWTRILKDASPETVRRLAGITKDIQPKYDNVGGDAANDNTKQNNREYKEVDPNAKPVVNGVNPDDVSQGALGDCWYIASLQAVARSNPRIIEEAITDNGNGTYTVRLYHDGKPVYLTVTGDQVENERGPAFARSTDRKELWPSIMEKALASYEGSYGAIEGNWTSHGMEVITGQKSTKKNDFSAKDLKNSLDNGEAVAVDSKDKPRRLPWEEDDPNSYPDPLYRPNAQDANGKTLGDPLHYNHAYSVKSVDLGDPNDDSDDKVTLVNPWGQGYAPITLRFEDFKSHFREFSFNSTK</sequence>
<dbReference type="SMART" id="SM00230">
    <property type="entry name" value="CysPc"/>
    <property type="match status" value="1"/>
</dbReference>
<evidence type="ECO:0000256" key="1">
    <source>
        <dbReference type="ARBA" id="ARBA00007623"/>
    </source>
</evidence>
<dbReference type="PANTHER" id="PTHR10183:SF379">
    <property type="entry name" value="CALPAIN-5"/>
    <property type="match status" value="1"/>
</dbReference>
<reference evidence="8 9" key="2">
    <citation type="submission" date="2023-06" db="EMBL/GenBank/DDBJ databases">
        <authorList>
            <person name="Zeman M."/>
            <person name="Kubasova T."/>
            <person name="Jahodarova E."/>
            <person name="Nykrynova M."/>
            <person name="Rychlik I."/>
        </authorList>
    </citation>
    <scope>NUCLEOTIDE SEQUENCE [LARGE SCALE GENOMIC DNA]</scope>
    <source>
        <strain evidence="8 9">ET81</strain>
    </source>
</reference>
<organism evidence="8 9">
    <name type="scientific">Actinomyces viscosus</name>
    <dbReference type="NCBI Taxonomy" id="1656"/>
    <lineage>
        <taxon>Bacteria</taxon>
        <taxon>Bacillati</taxon>
        <taxon>Actinomycetota</taxon>
        <taxon>Actinomycetes</taxon>
        <taxon>Actinomycetales</taxon>
        <taxon>Actinomycetaceae</taxon>
        <taxon>Actinomyces</taxon>
    </lineage>
</organism>
<dbReference type="SUPFAM" id="SSF54001">
    <property type="entry name" value="Cysteine proteinases"/>
    <property type="match status" value="1"/>
</dbReference>
<feature type="active site" evidence="5">
    <location>
        <position position="476"/>
    </location>
</feature>
<gene>
    <name evidence="8" type="ORF">QUV91_12450</name>
</gene>
<evidence type="ECO:0000313" key="9">
    <source>
        <dbReference type="Proteomes" id="UP001529257"/>
    </source>
</evidence>
<feature type="region of interest" description="Disordered" evidence="6">
    <location>
        <begin position="72"/>
        <end position="131"/>
    </location>
</feature>
<protein>
    <submittedName>
        <fullName evidence="8">C2 family cysteine protease</fullName>
    </submittedName>
</protein>
<keyword evidence="2 5" id="KW-0645">Protease</keyword>
<dbReference type="Pfam" id="PF00648">
    <property type="entry name" value="Peptidase_C2"/>
    <property type="match status" value="1"/>
</dbReference>
<dbReference type="GO" id="GO:0006508">
    <property type="term" value="P:proteolysis"/>
    <property type="evidence" value="ECO:0007669"/>
    <property type="project" value="UniProtKB-KW"/>
</dbReference>
<evidence type="ECO:0000256" key="4">
    <source>
        <dbReference type="ARBA" id="ARBA00022807"/>
    </source>
</evidence>
<feature type="compositionally biased region" description="Polar residues" evidence="6">
    <location>
        <begin position="116"/>
        <end position="131"/>
    </location>
</feature>
<comment type="caution">
    <text evidence="8">The sequence shown here is derived from an EMBL/GenBank/DDBJ whole genome shotgun (WGS) entry which is preliminary data.</text>
</comment>
<dbReference type="EMBL" id="JAUDBR010000026">
    <property type="protein sequence ID" value="MDM8077861.1"/>
    <property type="molecule type" value="Genomic_DNA"/>
</dbReference>
<dbReference type="RefSeq" id="WP_289597921.1">
    <property type="nucleotide sequence ID" value="NZ_JAUDBR010000026.1"/>
</dbReference>
<evidence type="ECO:0000256" key="6">
    <source>
        <dbReference type="SAM" id="MobiDB-lite"/>
    </source>
</evidence>
<dbReference type="GO" id="GO:0008233">
    <property type="term" value="F:peptidase activity"/>
    <property type="evidence" value="ECO:0007669"/>
    <property type="project" value="UniProtKB-KW"/>
</dbReference>
<evidence type="ECO:0000259" key="7">
    <source>
        <dbReference type="PROSITE" id="PS50203"/>
    </source>
</evidence>
<feature type="compositionally biased region" description="Basic and acidic residues" evidence="6">
    <location>
        <begin position="409"/>
        <end position="419"/>
    </location>
</feature>
<dbReference type="PROSITE" id="PS50203">
    <property type="entry name" value="CALPAIN_CAT"/>
    <property type="match status" value="1"/>
</dbReference>
<dbReference type="InterPro" id="IPR000169">
    <property type="entry name" value="Pept_cys_AS"/>
</dbReference>
<keyword evidence="9" id="KW-1185">Reference proteome</keyword>
<feature type="domain" description="Calpain catalytic" evidence="7">
    <location>
        <begin position="258"/>
        <end position="480"/>
    </location>
</feature>
<evidence type="ECO:0000256" key="3">
    <source>
        <dbReference type="ARBA" id="ARBA00022801"/>
    </source>
</evidence>
<dbReference type="InterPro" id="IPR038765">
    <property type="entry name" value="Papain-like_cys_pep_sf"/>
</dbReference>
<feature type="compositionally biased region" description="Polar residues" evidence="6">
    <location>
        <begin position="88"/>
        <end position="108"/>
    </location>
</feature>
<name>A0ABT7U1A5_ACTVI</name>
<keyword evidence="4 5" id="KW-0788">Thiol protease</keyword>
<comment type="similarity">
    <text evidence="1">Belongs to the peptidase C2 family.</text>
</comment>
<accession>A0ABT7U1A5</accession>
<dbReference type="PRINTS" id="PR00704">
    <property type="entry name" value="CALPAIN"/>
</dbReference>
<dbReference type="InterPro" id="IPR022684">
    <property type="entry name" value="Calpain_cysteine_protease"/>
</dbReference>
<dbReference type="InterPro" id="IPR001300">
    <property type="entry name" value="Peptidase_C2_calpain_cat"/>
</dbReference>